<sequence length="746" mass="81347">MSHYPTASATFVPGGYDDYYMPPHEPVLVAPAPQRHMPEMSDQIQEGIANMNLTDRTSTMSTMSTSMSSSPRFGSAFPAIHDRARIYPNVAPSDEEVEKTLEEARMPVLTSNDPDMQLAWAQDALLYAGTAMENEERLQATQPARPATPPVERQIRTDAMNVVHFLADQSHPQAVFMKGMWFEFGRFNIAQDKKEAFRCYARAADKGYARAEYRLGMLYEASNDAVKALRHYHKGVEQADSASLYRLGMMTLRGQHGQDQDFVRGIDLIRRSADSADENAPQGAYVYGMLLARQLPQIRLPEGVLSYDEASARHYIEKAAFLKFAKAQLKMGSAYELGSLGCQFDPALSLHYNRLASRQGEAEADMAISKWFLVGHEGLFAKNEEISYTFANRAAQTGLSNAEFAMGYFNELGIYVAKDVDLALHWYRRAASNGNPDAAGRIDGISRKQVLSRKDHETVALTRIRSQYGSQRGAKPERFQQGHPPRMSSITELPRHDLPPAAPLKRTPSVAPYPLDDRPPTVPPPDIRSQSVAPYPVDDGPPHIHRAATALPDRPSSAFSFDPEIRPSSTATTGSGRQRMPSGMAGQSGPMLDPRRPVPGHGSRIPSGVQPRPVNTTPLAPAPPPHSSAPGGALDIGFVAPPDVRRAARLSRASSPPKKPVPANGSAPRPLRQTASTSDFNHPPRTSSRPNLASPGQSQGPAGAATPSEAPKPASSPTRPPPKKGPKTFEEMGVPATKQDSECTIM</sequence>
<organism evidence="3 4">
    <name type="scientific">Neodothiora populina</name>
    <dbReference type="NCBI Taxonomy" id="2781224"/>
    <lineage>
        <taxon>Eukaryota</taxon>
        <taxon>Fungi</taxon>
        <taxon>Dikarya</taxon>
        <taxon>Ascomycota</taxon>
        <taxon>Pezizomycotina</taxon>
        <taxon>Dothideomycetes</taxon>
        <taxon>Dothideomycetidae</taxon>
        <taxon>Dothideales</taxon>
        <taxon>Dothioraceae</taxon>
        <taxon>Neodothiora</taxon>
    </lineage>
</organism>
<evidence type="ECO:0000256" key="2">
    <source>
        <dbReference type="SAM" id="MobiDB-lite"/>
    </source>
</evidence>
<dbReference type="PANTHER" id="PTHR46430:SF2">
    <property type="entry name" value="CHITIN SYNTHASE REGULATORY FACTOR 4"/>
    <property type="match status" value="1"/>
</dbReference>
<dbReference type="SMART" id="SM00671">
    <property type="entry name" value="SEL1"/>
    <property type="match status" value="6"/>
</dbReference>
<evidence type="ECO:0008006" key="5">
    <source>
        <dbReference type="Google" id="ProtNLM"/>
    </source>
</evidence>
<dbReference type="GeneID" id="95980323"/>
<feature type="region of interest" description="Disordered" evidence="2">
    <location>
        <begin position="465"/>
        <end position="746"/>
    </location>
</feature>
<accession>A0ABR3PAQ9</accession>
<name>A0ABR3PAQ9_9PEZI</name>
<comment type="caution">
    <text evidence="3">The sequence shown here is derived from an EMBL/GenBank/DDBJ whole genome shotgun (WGS) entry which is preliminary data.</text>
</comment>
<evidence type="ECO:0000256" key="1">
    <source>
        <dbReference type="ARBA" id="ARBA00022737"/>
    </source>
</evidence>
<evidence type="ECO:0000313" key="3">
    <source>
        <dbReference type="EMBL" id="KAL1303204.1"/>
    </source>
</evidence>
<dbReference type="Gene3D" id="1.25.40.10">
    <property type="entry name" value="Tetratricopeptide repeat domain"/>
    <property type="match status" value="1"/>
</dbReference>
<dbReference type="InterPro" id="IPR006597">
    <property type="entry name" value="Sel1-like"/>
</dbReference>
<keyword evidence="4" id="KW-1185">Reference proteome</keyword>
<proteinExistence type="predicted"/>
<dbReference type="InterPro" id="IPR011990">
    <property type="entry name" value="TPR-like_helical_dom_sf"/>
</dbReference>
<protein>
    <recommendedName>
        <fullName evidence="5">HCP-like protein</fullName>
    </recommendedName>
</protein>
<gene>
    <name evidence="3" type="ORF">AAFC00_006624</name>
</gene>
<feature type="compositionally biased region" description="Polar residues" evidence="2">
    <location>
        <begin position="567"/>
        <end position="576"/>
    </location>
</feature>
<feature type="compositionally biased region" description="Polar residues" evidence="2">
    <location>
        <begin position="673"/>
        <end position="700"/>
    </location>
</feature>
<dbReference type="Pfam" id="PF08238">
    <property type="entry name" value="Sel1"/>
    <property type="match status" value="5"/>
</dbReference>
<reference evidence="3 4" key="1">
    <citation type="submission" date="2024-07" db="EMBL/GenBank/DDBJ databases">
        <title>Draft sequence of the Neodothiora populina.</title>
        <authorList>
            <person name="Drown D.D."/>
            <person name="Schuette U.S."/>
            <person name="Buechlein A.B."/>
            <person name="Rusch D.R."/>
            <person name="Winton L.W."/>
            <person name="Adams G.A."/>
        </authorList>
    </citation>
    <scope>NUCLEOTIDE SEQUENCE [LARGE SCALE GENOMIC DNA]</scope>
    <source>
        <strain evidence="3 4">CPC 39397</strain>
    </source>
</reference>
<keyword evidence="1" id="KW-0677">Repeat</keyword>
<dbReference type="RefSeq" id="XP_069199479.1">
    <property type="nucleotide sequence ID" value="XM_069346611.1"/>
</dbReference>
<dbReference type="SUPFAM" id="SSF81901">
    <property type="entry name" value="HCP-like"/>
    <property type="match status" value="1"/>
</dbReference>
<dbReference type="Proteomes" id="UP001562354">
    <property type="component" value="Unassembled WGS sequence"/>
</dbReference>
<dbReference type="PANTHER" id="PTHR46430">
    <property type="entry name" value="PROTEIN SKT5-RELATED"/>
    <property type="match status" value="1"/>
</dbReference>
<evidence type="ECO:0000313" key="4">
    <source>
        <dbReference type="Proteomes" id="UP001562354"/>
    </source>
</evidence>
<dbReference type="InterPro" id="IPR051726">
    <property type="entry name" value="Chitin_Synth_Reg"/>
</dbReference>
<dbReference type="EMBL" id="JBFMKM010000010">
    <property type="protein sequence ID" value="KAL1303204.1"/>
    <property type="molecule type" value="Genomic_DNA"/>
</dbReference>